<dbReference type="PRINTS" id="PR00419">
    <property type="entry name" value="ADXRDTASE"/>
</dbReference>
<dbReference type="InterPro" id="IPR050464">
    <property type="entry name" value="Zeta_carotene_desat/Oxidored"/>
</dbReference>
<dbReference type="Proteomes" id="UP000228775">
    <property type="component" value="Unassembled WGS sequence"/>
</dbReference>
<evidence type="ECO:0000313" key="3">
    <source>
        <dbReference type="Proteomes" id="UP000228775"/>
    </source>
</evidence>
<dbReference type="EMBL" id="PEVY01000054">
    <property type="protein sequence ID" value="PIU75101.1"/>
    <property type="molecule type" value="Genomic_DNA"/>
</dbReference>
<evidence type="ECO:0000259" key="1">
    <source>
        <dbReference type="Pfam" id="PF01593"/>
    </source>
</evidence>
<evidence type="ECO:0000313" key="2">
    <source>
        <dbReference type="EMBL" id="PIU75101.1"/>
    </source>
</evidence>
<name>A0A2M7AWU3_9BACT</name>
<reference evidence="3" key="1">
    <citation type="submission" date="2017-09" db="EMBL/GenBank/DDBJ databases">
        <title>Depth-based differentiation of microbial function through sediment-hosted aquifers and enrichment of novel symbionts in the deep terrestrial subsurface.</title>
        <authorList>
            <person name="Probst A.J."/>
            <person name="Ladd B."/>
            <person name="Jarett J.K."/>
            <person name="Geller-Mcgrath D.E."/>
            <person name="Sieber C.M.K."/>
            <person name="Emerson J.B."/>
            <person name="Anantharaman K."/>
            <person name="Thomas B.C."/>
            <person name="Malmstrom R."/>
            <person name="Stieglmeier M."/>
            <person name="Klingl A."/>
            <person name="Woyke T."/>
            <person name="Ryan C.M."/>
            <person name="Banfield J.F."/>
        </authorList>
    </citation>
    <scope>NUCLEOTIDE SEQUENCE [LARGE SCALE GENOMIC DNA]</scope>
</reference>
<dbReference type="AlphaFoldDB" id="A0A2M7AWU3"/>
<dbReference type="PANTHER" id="PTHR42923">
    <property type="entry name" value="PROTOPORPHYRINOGEN OXIDASE"/>
    <property type="match status" value="1"/>
</dbReference>
<dbReference type="InterPro" id="IPR036188">
    <property type="entry name" value="FAD/NAD-bd_sf"/>
</dbReference>
<organism evidence="2 3">
    <name type="scientific">Candidatus Portnoybacteria bacterium CG06_land_8_20_14_3_00_39_12</name>
    <dbReference type="NCBI Taxonomy" id="1974809"/>
    <lineage>
        <taxon>Bacteria</taxon>
        <taxon>Candidatus Portnoyibacteriota</taxon>
    </lineage>
</organism>
<dbReference type="GO" id="GO:0016491">
    <property type="term" value="F:oxidoreductase activity"/>
    <property type="evidence" value="ECO:0007669"/>
    <property type="project" value="InterPro"/>
</dbReference>
<dbReference type="InterPro" id="IPR002937">
    <property type="entry name" value="Amino_oxidase"/>
</dbReference>
<feature type="domain" description="Amine oxidase" evidence="1">
    <location>
        <begin position="29"/>
        <end position="430"/>
    </location>
</feature>
<dbReference type="Pfam" id="PF01593">
    <property type="entry name" value="Amino_oxidase"/>
    <property type="match status" value="1"/>
</dbReference>
<proteinExistence type="predicted"/>
<sequence>MKIYSSYLLEFAVNLRYAKMKIAIVGAGICGLTSAYILSRDGHSVSVFEKEKTLGGLAGSFKDRNWQWSLEKYYHHFFSSDKEVSSLLRQLGLQDKLFFKTPKTSLFIRGKICTFDTPWAVLSFPYLNILEKLRVGLVTGWLKITPFWQHLEKVTAERWLKKYYGKKAYQMLWEPLLKAKFGNKYEGIPASWFWARIKKRTNRLGYLEGGLLTLVESLAAKIKEGSGEIILGAEVKNLNELGDFDKIIVTTSPESFLKIAPDLPKDYKIKIQKLESVGAIALVLCLKEKFLKDDTYWLNINEAEFPFVAVVEHTNFIDRQYYGGDHLLYVGGYYPTNHPFFKMTKEQIYQKFLPFLKKINPDFDFSLFIIHYSLFMNLYAQPLVPLNYSKTLPSLTTPLPNLFFATMHHVYPWDRGVNYAISLGRKVAHELSSQKD</sequence>
<dbReference type="Gene3D" id="3.50.50.60">
    <property type="entry name" value="FAD/NAD(P)-binding domain"/>
    <property type="match status" value="1"/>
</dbReference>
<dbReference type="SUPFAM" id="SSF51905">
    <property type="entry name" value="FAD/NAD(P)-binding domain"/>
    <property type="match status" value="1"/>
</dbReference>
<accession>A0A2M7AWU3</accession>
<dbReference type="PANTHER" id="PTHR42923:SF46">
    <property type="entry name" value="AMINE OXIDASE"/>
    <property type="match status" value="1"/>
</dbReference>
<comment type="caution">
    <text evidence="2">The sequence shown here is derived from an EMBL/GenBank/DDBJ whole genome shotgun (WGS) entry which is preliminary data.</text>
</comment>
<dbReference type="NCBIfam" id="NF005560">
    <property type="entry name" value="PRK07233.1"/>
    <property type="match status" value="1"/>
</dbReference>
<gene>
    <name evidence="2" type="ORF">COS76_02600</name>
</gene>
<protein>
    <submittedName>
        <fullName evidence="2">Oxidoreductase</fullName>
    </submittedName>
</protein>